<gene>
    <name evidence="8" type="ORF">BCR32DRAFT_222116</name>
</gene>
<name>A0A1Y1WZU9_9FUNG</name>
<dbReference type="Proteomes" id="UP000193944">
    <property type="component" value="Unassembled WGS sequence"/>
</dbReference>
<dbReference type="Pfam" id="PF20877">
    <property type="entry name" value="Anoctamin_N"/>
    <property type="match status" value="1"/>
</dbReference>
<dbReference type="InterPro" id="IPR049456">
    <property type="entry name" value="Anoctamin_N_fung"/>
</dbReference>
<keyword evidence="3 5" id="KW-1133">Transmembrane helix</keyword>
<keyword evidence="9" id="KW-1185">Reference proteome</keyword>
<evidence type="ECO:0000256" key="2">
    <source>
        <dbReference type="ARBA" id="ARBA00022692"/>
    </source>
</evidence>
<proteinExistence type="predicted"/>
<feature type="domain" description="Anoctamin transmembrane" evidence="6">
    <location>
        <begin position="219"/>
        <end position="666"/>
    </location>
</feature>
<dbReference type="OrthoDB" id="296386at2759"/>
<dbReference type="PANTHER" id="PTHR12308:SF73">
    <property type="entry name" value="ANOCTAMIN"/>
    <property type="match status" value="1"/>
</dbReference>
<feature type="transmembrane region" description="Helical" evidence="5">
    <location>
        <begin position="333"/>
        <end position="358"/>
    </location>
</feature>
<dbReference type="InterPro" id="IPR007632">
    <property type="entry name" value="Anoctamin"/>
</dbReference>
<dbReference type="GO" id="GO:0032541">
    <property type="term" value="C:cortical endoplasmic reticulum"/>
    <property type="evidence" value="ECO:0007669"/>
    <property type="project" value="TreeGrafter"/>
</dbReference>
<evidence type="ECO:0000259" key="7">
    <source>
        <dbReference type="Pfam" id="PF20877"/>
    </source>
</evidence>
<feature type="transmembrane region" description="Helical" evidence="5">
    <location>
        <begin position="544"/>
        <end position="567"/>
    </location>
</feature>
<dbReference type="GO" id="GO:0016020">
    <property type="term" value="C:membrane"/>
    <property type="evidence" value="ECO:0007669"/>
    <property type="project" value="UniProtKB-SubCell"/>
</dbReference>
<dbReference type="GO" id="GO:0005254">
    <property type="term" value="F:chloride channel activity"/>
    <property type="evidence" value="ECO:0007669"/>
    <property type="project" value="TreeGrafter"/>
</dbReference>
<evidence type="ECO:0000313" key="8">
    <source>
        <dbReference type="EMBL" id="ORX79081.1"/>
    </source>
</evidence>
<keyword evidence="4 5" id="KW-0472">Membrane</keyword>
<comment type="caution">
    <text evidence="8">The sequence shown here is derived from an EMBL/GenBank/DDBJ whole genome shotgun (WGS) entry which is preliminary data.</text>
</comment>
<evidence type="ECO:0000256" key="4">
    <source>
        <dbReference type="ARBA" id="ARBA00023136"/>
    </source>
</evidence>
<feature type="transmembrane region" description="Helical" evidence="5">
    <location>
        <begin position="413"/>
        <end position="437"/>
    </location>
</feature>
<accession>A0A1Y1WZU9</accession>
<evidence type="ECO:0000256" key="1">
    <source>
        <dbReference type="ARBA" id="ARBA00004141"/>
    </source>
</evidence>
<protein>
    <submittedName>
        <fullName evidence="8">DUF590-domain-containing protein</fullName>
    </submittedName>
</protein>
<dbReference type="STRING" id="1754192.A0A1Y1WZU9"/>
<feature type="transmembrane region" description="Helical" evidence="5">
    <location>
        <begin position="229"/>
        <end position="254"/>
    </location>
</feature>
<comment type="subcellular location">
    <subcellularLocation>
        <location evidence="1">Membrane</location>
        <topology evidence="1">Multi-pass membrane protein</topology>
    </subcellularLocation>
</comment>
<organism evidence="8 9">
    <name type="scientific">Anaeromyces robustus</name>
    <dbReference type="NCBI Taxonomy" id="1754192"/>
    <lineage>
        <taxon>Eukaryota</taxon>
        <taxon>Fungi</taxon>
        <taxon>Fungi incertae sedis</taxon>
        <taxon>Chytridiomycota</taxon>
        <taxon>Chytridiomycota incertae sedis</taxon>
        <taxon>Neocallimastigomycetes</taxon>
        <taxon>Neocallimastigales</taxon>
        <taxon>Neocallimastigaceae</taxon>
        <taxon>Anaeromyces</taxon>
    </lineage>
</organism>
<evidence type="ECO:0000313" key="9">
    <source>
        <dbReference type="Proteomes" id="UP000193944"/>
    </source>
</evidence>
<feature type="transmembrane region" description="Helical" evidence="5">
    <location>
        <begin position="370"/>
        <end position="393"/>
    </location>
</feature>
<feature type="transmembrane region" description="Helical" evidence="5">
    <location>
        <begin position="591"/>
        <end position="613"/>
    </location>
</feature>
<reference evidence="8 9" key="1">
    <citation type="submission" date="2016-08" db="EMBL/GenBank/DDBJ databases">
        <title>A Parts List for Fungal Cellulosomes Revealed by Comparative Genomics.</title>
        <authorList>
            <consortium name="DOE Joint Genome Institute"/>
            <person name="Haitjema C.H."/>
            <person name="Gilmore S.P."/>
            <person name="Henske J.K."/>
            <person name="Solomon K.V."/>
            <person name="De Groot R."/>
            <person name="Kuo A."/>
            <person name="Mondo S.J."/>
            <person name="Salamov A.A."/>
            <person name="Labutti K."/>
            <person name="Zhao Z."/>
            <person name="Chiniquy J."/>
            <person name="Barry K."/>
            <person name="Brewer H.M."/>
            <person name="Purvine S.O."/>
            <person name="Wright A.T."/>
            <person name="Boxma B."/>
            <person name="Van Alen T."/>
            <person name="Hackstein J.H."/>
            <person name="Baker S.E."/>
            <person name="Grigoriev I.V."/>
            <person name="O'Malley M.A."/>
        </authorList>
    </citation>
    <scope>NUCLEOTIDE SEQUENCE [LARGE SCALE GENOMIC DNA]</scope>
    <source>
        <strain evidence="8 9">S4</strain>
    </source>
</reference>
<evidence type="ECO:0000259" key="6">
    <source>
        <dbReference type="Pfam" id="PF04547"/>
    </source>
</evidence>
<dbReference type="PANTHER" id="PTHR12308">
    <property type="entry name" value="ANOCTAMIN"/>
    <property type="match status" value="1"/>
</dbReference>
<dbReference type="AlphaFoldDB" id="A0A1Y1WZU9"/>
<feature type="transmembrane region" description="Helical" evidence="5">
    <location>
        <begin position="633"/>
        <end position="651"/>
    </location>
</feature>
<dbReference type="EMBL" id="MCFG01000188">
    <property type="protein sequence ID" value="ORX79081.1"/>
    <property type="molecule type" value="Genomic_DNA"/>
</dbReference>
<evidence type="ECO:0000256" key="3">
    <source>
        <dbReference type="ARBA" id="ARBA00022989"/>
    </source>
</evidence>
<feature type="transmembrane region" description="Helical" evidence="5">
    <location>
        <begin position="260"/>
        <end position="277"/>
    </location>
</feature>
<dbReference type="Pfam" id="PF04547">
    <property type="entry name" value="Anoctamin"/>
    <property type="match status" value="1"/>
</dbReference>
<dbReference type="InterPro" id="IPR049452">
    <property type="entry name" value="Anoctamin_TM"/>
</dbReference>
<evidence type="ECO:0000256" key="5">
    <source>
        <dbReference type="SAM" id="Phobius"/>
    </source>
</evidence>
<feature type="domain" description="Anoctamin alpha-beta plait" evidence="7">
    <location>
        <begin position="63"/>
        <end position="179"/>
    </location>
</feature>
<keyword evidence="2 5" id="KW-0812">Transmembrane</keyword>
<sequence>MDAKDKSPIAKEAFVTKADDIDYVMIFNTRKKVVPPKEIIETEEFVKGVKEIAAAEKTLDQRQTYVLYYWKNLCRILLAVGIEFKVKSLKDGYLALCIHCPDDVLAVEYYKFRVQEYLSGVGVANADFEDLDINDPDVQKEIAEKLATSDRLYIIYNLLTRPTWEGGVGISTENEGGWHQTGGMYLESFFTLHNKELNNKWIKHWSKKWRLSTQDMTDIRNHFGTRVSYYFAFLQRYFISLLPPAVIGVLSYFFDRNFSIVYGIFVVLWGMFFIILWNRHAEQLAILWNVNNCSVTEKIRPEFRPQRMEKDKVTGDYVPYYPNWKRWVKRVCLTYPFIILCTVFTVFILTCVICIEIWVRDLYNGPFKALMVYIPTVIYSTFIPFLNSIYLTFARKFNDFENYSTKIEYDNRYAEKVFVFYFLNSFMSLIVVGWAYIPFSKQFIEILKITPLGSLIGNSIPSPGPERLVGNYVYFILTGQVLNLFQETIIPYITRKITGAAADVISKNKDDEKSDDPIVKQIEKEMELPIYDVSDDYSEMVVQFGYVSLFSIVWPLGALISFVNNWIELRSDAVKMCINYRRPYPQRSENIGPWIGILSVLSWISSLTNAWFISVFRYWEPRDTRASAVNYRGLVTTLSILIIAEHLYFLIKILATGFFKECVPGKRDHILKKAEMDTKNRILRKVGISGSQVDLMKVAETPEFQLKQNTSFGIALNAIYEKLKEKDPNESKKEL</sequence>
<reference evidence="8 9" key="2">
    <citation type="submission" date="2016-08" db="EMBL/GenBank/DDBJ databases">
        <title>Pervasive Adenine N6-methylation of Active Genes in Fungi.</title>
        <authorList>
            <consortium name="DOE Joint Genome Institute"/>
            <person name="Mondo S.J."/>
            <person name="Dannebaum R.O."/>
            <person name="Kuo R.C."/>
            <person name="Labutti K."/>
            <person name="Haridas S."/>
            <person name="Kuo A."/>
            <person name="Salamov A."/>
            <person name="Ahrendt S.R."/>
            <person name="Lipzen A."/>
            <person name="Sullivan W."/>
            <person name="Andreopoulos W.B."/>
            <person name="Clum A."/>
            <person name="Lindquist E."/>
            <person name="Daum C."/>
            <person name="Ramamoorthy G.K."/>
            <person name="Gryganskyi A."/>
            <person name="Culley D."/>
            <person name="Magnuson J.K."/>
            <person name="James T.Y."/>
            <person name="O'Malley M.A."/>
            <person name="Stajich J.E."/>
            <person name="Spatafora J.W."/>
            <person name="Visel A."/>
            <person name="Grigoriev I.V."/>
        </authorList>
    </citation>
    <scope>NUCLEOTIDE SEQUENCE [LARGE SCALE GENOMIC DNA]</scope>
    <source>
        <strain evidence="8 9">S4</strain>
    </source>
</reference>